<dbReference type="OrthoDB" id="9800759at2"/>
<gene>
    <name evidence="1" type="ORF">DO83_15360</name>
</gene>
<dbReference type="Proteomes" id="UP000188159">
    <property type="component" value="Chromosome"/>
</dbReference>
<accession>A0A1Q2CAR0</accession>
<dbReference type="EMBL" id="CP012098">
    <property type="protein sequence ID" value="AQP40831.1"/>
    <property type="molecule type" value="Genomic_DNA"/>
</dbReference>
<name>A0A1Q2CAR0_ANAHA</name>
<organism evidence="1 2">
    <name type="scientific">Anaerostipes hadrus</name>
    <dbReference type="NCBI Taxonomy" id="649756"/>
    <lineage>
        <taxon>Bacteria</taxon>
        <taxon>Bacillati</taxon>
        <taxon>Bacillota</taxon>
        <taxon>Clostridia</taxon>
        <taxon>Lachnospirales</taxon>
        <taxon>Lachnospiraceae</taxon>
        <taxon>Anaerostipes</taxon>
    </lineage>
</organism>
<evidence type="ECO:0000313" key="2">
    <source>
        <dbReference type="Proteomes" id="UP000188159"/>
    </source>
</evidence>
<dbReference type="RefSeq" id="WP_008390748.1">
    <property type="nucleotide sequence ID" value="NZ_CACRSX010000061.1"/>
</dbReference>
<protein>
    <submittedName>
        <fullName evidence="1">Uncharacterized protein</fullName>
    </submittedName>
</protein>
<proteinExistence type="predicted"/>
<sequence>MRNLEKRKSDKAEEVQTEADFVKEQAMQQYEKYRRVEPSERGTAMFDEMLRLKRENMILEDENKTLKKKLQKAYDFMKRFTINGLNMLESFFAIYWGKNA</sequence>
<evidence type="ECO:0000313" key="1">
    <source>
        <dbReference type="EMBL" id="AQP40831.1"/>
    </source>
</evidence>
<dbReference type="AlphaFoldDB" id="A0A1Q2CAR0"/>
<reference evidence="1 2" key="1">
    <citation type="journal article" date="2016" name="Sci. Rep.">
        <title>Accelerated dysbiosis of gut microbiota during aggravation of DSS-induced colitis by a butyrate-producing bacterium.</title>
        <authorList>
            <person name="Zhang Q."/>
            <person name="Wu Y."/>
            <person name="Wang J."/>
            <person name="Wu G."/>
            <person name="Long W."/>
            <person name="Xue Z."/>
            <person name="Wang L."/>
            <person name="Zhang X."/>
            <person name="Pang X."/>
            <person name="Zhao Y."/>
            <person name="Zhao L."/>
            <person name="Zhang C."/>
        </authorList>
    </citation>
    <scope>NUCLEOTIDE SEQUENCE [LARGE SCALE GENOMIC DNA]</scope>
    <source>
        <strain evidence="1 2">BPB5</strain>
    </source>
</reference>